<protein>
    <submittedName>
        <fullName evidence="2">Uncharacterized protein</fullName>
    </submittedName>
</protein>
<keyword evidence="1" id="KW-0472">Membrane</keyword>
<accession>A0A420E2W8</accession>
<sequence length="149" mass="17782">MEWNKVIEWIIPVITAVIGGLIAIFQMRQNIKLTARLKWKEEFRVRLNDFINSAKKLHHSSIIARLRENELSETKLFLDKVSDFDAAFYALDLLLFENDERVKDLIMYRDKIRENSTKESTDDKDYLLYFYYLAKDLYNDKSFVSNSLK</sequence>
<keyword evidence="1" id="KW-1133">Transmembrane helix</keyword>
<name>A0A420E2W8_9FLAO</name>
<keyword evidence="3" id="KW-1185">Reference proteome</keyword>
<dbReference type="RefSeq" id="WP_120186385.1">
    <property type="nucleotide sequence ID" value="NZ_RAQM01000007.1"/>
</dbReference>
<evidence type="ECO:0000256" key="1">
    <source>
        <dbReference type="SAM" id="Phobius"/>
    </source>
</evidence>
<keyword evidence="1" id="KW-0812">Transmembrane</keyword>
<proteinExistence type="predicted"/>
<evidence type="ECO:0000313" key="3">
    <source>
        <dbReference type="Proteomes" id="UP000285780"/>
    </source>
</evidence>
<feature type="transmembrane region" description="Helical" evidence="1">
    <location>
        <begin position="6"/>
        <end position="25"/>
    </location>
</feature>
<dbReference type="EMBL" id="RAQM01000007">
    <property type="protein sequence ID" value="RKF04438.1"/>
    <property type="molecule type" value="Genomic_DNA"/>
</dbReference>
<gene>
    <name evidence="2" type="ORF">C8N26_1109</name>
</gene>
<dbReference type="Proteomes" id="UP000285780">
    <property type="component" value="Unassembled WGS sequence"/>
</dbReference>
<dbReference type="AlphaFoldDB" id="A0A420E2W8"/>
<comment type="caution">
    <text evidence="2">The sequence shown here is derived from an EMBL/GenBank/DDBJ whole genome shotgun (WGS) entry which is preliminary data.</text>
</comment>
<reference evidence="2 3" key="1">
    <citation type="submission" date="2018-09" db="EMBL/GenBank/DDBJ databases">
        <title>Genomic Encyclopedia of Archaeal and Bacterial Type Strains, Phase II (KMG-II): from individual species to whole genera.</title>
        <authorList>
            <person name="Goeker M."/>
        </authorList>
    </citation>
    <scope>NUCLEOTIDE SEQUENCE [LARGE SCALE GENOMIC DNA]</scope>
    <source>
        <strain evidence="2 3">DSM 16505</strain>
    </source>
</reference>
<organism evidence="2 3">
    <name type="scientific">Tenacibaculum lutimaris</name>
    <dbReference type="NCBI Taxonomy" id="285258"/>
    <lineage>
        <taxon>Bacteria</taxon>
        <taxon>Pseudomonadati</taxon>
        <taxon>Bacteroidota</taxon>
        <taxon>Flavobacteriia</taxon>
        <taxon>Flavobacteriales</taxon>
        <taxon>Flavobacteriaceae</taxon>
        <taxon>Tenacibaculum</taxon>
    </lineage>
</organism>
<evidence type="ECO:0000313" key="2">
    <source>
        <dbReference type="EMBL" id="RKF04438.1"/>
    </source>
</evidence>